<evidence type="ECO:0000256" key="1">
    <source>
        <dbReference type="SAM" id="MobiDB-lite"/>
    </source>
</evidence>
<keyword evidence="3" id="KW-1185">Reference proteome</keyword>
<dbReference type="AlphaFoldDB" id="A0A3L6PK42"/>
<protein>
    <recommendedName>
        <fullName evidence="4">FBD domain-containing protein</fullName>
    </recommendedName>
</protein>
<reference evidence="3" key="1">
    <citation type="journal article" date="2019" name="Nat. Commun.">
        <title>The genome of broomcorn millet.</title>
        <authorList>
            <person name="Zou C."/>
            <person name="Miki D."/>
            <person name="Li D."/>
            <person name="Tang Q."/>
            <person name="Xiao L."/>
            <person name="Rajput S."/>
            <person name="Deng P."/>
            <person name="Jia W."/>
            <person name="Huang R."/>
            <person name="Zhang M."/>
            <person name="Sun Y."/>
            <person name="Hu J."/>
            <person name="Fu X."/>
            <person name="Schnable P.S."/>
            <person name="Li F."/>
            <person name="Zhang H."/>
            <person name="Feng B."/>
            <person name="Zhu X."/>
            <person name="Liu R."/>
            <person name="Schnable J.C."/>
            <person name="Zhu J.-K."/>
            <person name="Zhang H."/>
        </authorList>
    </citation>
    <scope>NUCLEOTIDE SEQUENCE [LARGE SCALE GENOMIC DNA]</scope>
</reference>
<evidence type="ECO:0008006" key="4">
    <source>
        <dbReference type="Google" id="ProtNLM"/>
    </source>
</evidence>
<organism evidence="2 3">
    <name type="scientific">Panicum miliaceum</name>
    <name type="common">Proso millet</name>
    <name type="synonym">Broomcorn millet</name>
    <dbReference type="NCBI Taxonomy" id="4540"/>
    <lineage>
        <taxon>Eukaryota</taxon>
        <taxon>Viridiplantae</taxon>
        <taxon>Streptophyta</taxon>
        <taxon>Embryophyta</taxon>
        <taxon>Tracheophyta</taxon>
        <taxon>Spermatophyta</taxon>
        <taxon>Magnoliopsida</taxon>
        <taxon>Liliopsida</taxon>
        <taxon>Poales</taxon>
        <taxon>Poaceae</taxon>
        <taxon>PACMAD clade</taxon>
        <taxon>Panicoideae</taxon>
        <taxon>Panicodae</taxon>
        <taxon>Paniceae</taxon>
        <taxon>Panicinae</taxon>
        <taxon>Panicum</taxon>
        <taxon>Panicum sect. Panicum</taxon>
    </lineage>
</organism>
<dbReference type="Proteomes" id="UP000275267">
    <property type="component" value="Unassembled WGS sequence"/>
</dbReference>
<gene>
    <name evidence="2" type="ORF">C2845_PM18G11120</name>
</gene>
<evidence type="ECO:0000313" key="3">
    <source>
        <dbReference type="Proteomes" id="UP000275267"/>
    </source>
</evidence>
<comment type="caution">
    <text evidence="2">The sequence shown here is derived from an EMBL/GenBank/DDBJ whole genome shotgun (WGS) entry which is preliminary data.</text>
</comment>
<sequence length="167" mass="19204">MELDVRRLRNVTQEQEGAKLQHGPEPSFGSTGVRPYKGFVERLSLKSQAPDTDLLTTGTTRVPMIPFDDDADDVHEVPDIPGLGEYPFNCVRSCLRRERLQFHMEDLNCFGVQLAKFFAENALALEEMHIEVPDYELCEYINRKVRRWMSDSSKRRNSPSRTGFTHA</sequence>
<proteinExistence type="predicted"/>
<accession>A0A3L6PK42</accession>
<feature type="region of interest" description="Disordered" evidence="1">
    <location>
        <begin position="10"/>
        <end position="32"/>
    </location>
</feature>
<dbReference type="EMBL" id="PQIB02000017">
    <property type="protein sequence ID" value="RLM58683.1"/>
    <property type="molecule type" value="Genomic_DNA"/>
</dbReference>
<evidence type="ECO:0000313" key="2">
    <source>
        <dbReference type="EMBL" id="RLM58683.1"/>
    </source>
</evidence>
<name>A0A3L6PK42_PANMI</name>
<dbReference type="OrthoDB" id="694493at2759"/>